<protein>
    <submittedName>
        <fullName evidence="2">Uncharacterized protein</fullName>
    </submittedName>
</protein>
<evidence type="ECO:0000313" key="2">
    <source>
        <dbReference type="EMBL" id="SJM31113.1"/>
    </source>
</evidence>
<dbReference type="EMBL" id="FUIG01000024">
    <property type="protein sequence ID" value="SJM31113.1"/>
    <property type="molecule type" value="Genomic_DNA"/>
</dbReference>
<name>A0A2P9AJ39_9HYPH</name>
<dbReference type="Proteomes" id="UP000245698">
    <property type="component" value="Unassembled WGS sequence"/>
</dbReference>
<reference evidence="3" key="1">
    <citation type="submission" date="2016-12" db="EMBL/GenBank/DDBJ databases">
        <authorList>
            <person name="Brunel B."/>
        </authorList>
    </citation>
    <scope>NUCLEOTIDE SEQUENCE [LARGE SCALE GENOMIC DNA]</scope>
</reference>
<accession>A0A2P9AJ39</accession>
<evidence type="ECO:0000313" key="3">
    <source>
        <dbReference type="Proteomes" id="UP000245698"/>
    </source>
</evidence>
<proteinExistence type="predicted"/>
<keyword evidence="3" id="KW-1185">Reference proteome</keyword>
<keyword evidence="1" id="KW-0472">Membrane</keyword>
<organism evidence="2 3">
    <name type="scientific">Mesorhizobium delmotii</name>
    <dbReference type="NCBI Taxonomy" id="1631247"/>
    <lineage>
        <taxon>Bacteria</taxon>
        <taxon>Pseudomonadati</taxon>
        <taxon>Pseudomonadota</taxon>
        <taxon>Alphaproteobacteria</taxon>
        <taxon>Hyphomicrobiales</taxon>
        <taxon>Phyllobacteriaceae</taxon>
        <taxon>Mesorhizobium</taxon>
    </lineage>
</organism>
<evidence type="ECO:0000256" key="1">
    <source>
        <dbReference type="SAM" id="Phobius"/>
    </source>
</evidence>
<dbReference type="AlphaFoldDB" id="A0A2P9AJ39"/>
<gene>
    <name evidence="2" type="ORF">BQ8482_180341</name>
</gene>
<sequence>MRSDGNKFESLLGAGLLALLLALAGLIVFYEVEVVFPLG</sequence>
<keyword evidence="1" id="KW-0812">Transmembrane</keyword>
<feature type="transmembrane region" description="Helical" evidence="1">
    <location>
        <begin position="12"/>
        <end position="30"/>
    </location>
</feature>
<keyword evidence="1" id="KW-1133">Transmembrane helix</keyword>